<feature type="transmembrane region" description="Helical" evidence="1">
    <location>
        <begin position="20"/>
        <end position="41"/>
    </location>
</feature>
<name>A0A5N6WG98_9EURO</name>
<dbReference type="EMBL" id="ML738293">
    <property type="protein sequence ID" value="KAE8319897.1"/>
    <property type="molecule type" value="Genomic_DNA"/>
</dbReference>
<sequence length="55" mass="6656">MPQLRNHHTKRSRPKADYGRWGFLCMCMSSIIELIPVRASLSRERQRTRRRTSRQ</sequence>
<protein>
    <submittedName>
        <fullName evidence="2">Uncharacterized protein</fullName>
    </submittedName>
</protein>
<keyword evidence="1" id="KW-0472">Membrane</keyword>
<evidence type="ECO:0000256" key="1">
    <source>
        <dbReference type="SAM" id="Phobius"/>
    </source>
</evidence>
<evidence type="ECO:0000313" key="3">
    <source>
        <dbReference type="Proteomes" id="UP000325433"/>
    </source>
</evidence>
<accession>A0A5N6WG98</accession>
<dbReference type="AlphaFoldDB" id="A0A5N6WG98"/>
<keyword evidence="1" id="KW-0812">Transmembrane</keyword>
<organism evidence="2 3">
    <name type="scientific">Aspergillus transmontanensis</name>
    <dbReference type="NCBI Taxonomy" id="1034304"/>
    <lineage>
        <taxon>Eukaryota</taxon>
        <taxon>Fungi</taxon>
        <taxon>Dikarya</taxon>
        <taxon>Ascomycota</taxon>
        <taxon>Pezizomycotina</taxon>
        <taxon>Eurotiomycetes</taxon>
        <taxon>Eurotiomycetidae</taxon>
        <taxon>Eurotiales</taxon>
        <taxon>Aspergillaceae</taxon>
        <taxon>Aspergillus</taxon>
        <taxon>Aspergillus subgen. Circumdati</taxon>
    </lineage>
</organism>
<proteinExistence type="predicted"/>
<reference evidence="3" key="1">
    <citation type="submission" date="2019-04" db="EMBL/GenBank/DDBJ databases">
        <title>Friends and foes A comparative genomics studyof 23 Aspergillus species from section Flavi.</title>
        <authorList>
            <consortium name="DOE Joint Genome Institute"/>
            <person name="Kjaerbolling I."/>
            <person name="Vesth T."/>
            <person name="Frisvad J.C."/>
            <person name="Nybo J.L."/>
            <person name="Theobald S."/>
            <person name="Kildgaard S."/>
            <person name="Isbrandt T."/>
            <person name="Kuo A."/>
            <person name="Sato A."/>
            <person name="Lyhne E.K."/>
            <person name="Kogle M.E."/>
            <person name="Wiebenga A."/>
            <person name="Kun R.S."/>
            <person name="Lubbers R.J."/>
            <person name="Makela M.R."/>
            <person name="Barry K."/>
            <person name="Chovatia M."/>
            <person name="Clum A."/>
            <person name="Daum C."/>
            <person name="Haridas S."/>
            <person name="He G."/>
            <person name="LaButti K."/>
            <person name="Lipzen A."/>
            <person name="Mondo S."/>
            <person name="Riley R."/>
            <person name="Salamov A."/>
            <person name="Simmons B.A."/>
            <person name="Magnuson J.K."/>
            <person name="Henrissat B."/>
            <person name="Mortensen U.H."/>
            <person name="Larsen T.O."/>
            <person name="Devries R.P."/>
            <person name="Grigoriev I.V."/>
            <person name="Machida M."/>
            <person name="Baker S.E."/>
            <person name="Andersen M.R."/>
        </authorList>
    </citation>
    <scope>NUCLEOTIDE SEQUENCE [LARGE SCALE GENOMIC DNA]</scope>
    <source>
        <strain evidence="3">CBS 130015</strain>
    </source>
</reference>
<gene>
    <name evidence="2" type="ORF">BDV41DRAFT_518935</name>
</gene>
<keyword evidence="3" id="KW-1185">Reference proteome</keyword>
<dbReference type="Proteomes" id="UP000325433">
    <property type="component" value="Unassembled WGS sequence"/>
</dbReference>
<evidence type="ECO:0000313" key="2">
    <source>
        <dbReference type="EMBL" id="KAE8319897.1"/>
    </source>
</evidence>
<keyword evidence="1" id="KW-1133">Transmembrane helix</keyword>